<dbReference type="OrthoDB" id="7011037at2"/>
<dbReference type="SUPFAM" id="SSF55729">
    <property type="entry name" value="Acyl-CoA N-acyltransferases (Nat)"/>
    <property type="match status" value="1"/>
</dbReference>
<feature type="domain" description="N-acetyltransferase" evidence="1">
    <location>
        <begin position="4"/>
        <end position="173"/>
    </location>
</feature>
<dbReference type="Pfam" id="PF00583">
    <property type="entry name" value="Acetyltransf_1"/>
    <property type="match status" value="1"/>
</dbReference>
<dbReference type="EMBL" id="SOCP01000001">
    <property type="protein sequence ID" value="TDV57430.1"/>
    <property type="molecule type" value="Genomic_DNA"/>
</dbReference>
<organism evidence="2 3">
    <name type="scientific">Actinophytocola oryzae</name>
    <dbReference type="NCBI Taxonomy" id="502181"/>
    <lineage>
        <taxon>Bacteria</taxon>
        <taxon>Bacillati</taxon>
        <taxon>Actinomycetota</taxon>
        <taxon>Actinomycetes</taxon>
        <taxon>Pseudonocardiales</taxon>
        <taxon>Pseudonocardiaceae</taxon>
    </lineage>
</organism>
<evidence type="ECO:0000259" key="1">
    <source>
        <dbReference type="PROSITE" id="PS51186"/>
    </source>
</evidence>
<keyword evidence="2" id="KW-0808">Transferase</keyword>
<dbReference type="PROSITE" id="PS51186">
    <property type="entry name" value="GNAT"/>
    <property type="match status" value="1"/>
</dbReference>
<sequence length="173" mass="18255">MTDLVVRTGGPGDLGALLRLLDGAVRWLAADGHTGQWGTRPFSTDPGGVEQATGWATEDTLFLAYLGGEVVGALAIGDPPPFVPPPTEPELYLTIQVVDRTHKGHNISGMMMECAKDLARSRGVGVLRGDCWAGADGAVLRHYESLGFDITDTFTVETPAGPWPGGVVTLRVT</sequence>
<dbReference type="InterPro" id="IPR016181">
    <property type="entry name" value="Acyl_CoA_acyltransferase"/>
</dbReference>
<evidence type="ECO:0000313" key="2">
    <source>
        <dbReference type="EMBL" id="TDV57430.1"/>
    </source>
</evidence>
<name>A0A4R7W411_9PSEU</name>
<proteinExistence type="predicted"/>
<dbReference type="AlphaFoldDB" id="A0A4R7W411"/>
<dbReference type="Proteomes" id="UP000294927">
    <property type="component" value="Unassembled WGS sequence"/>
</dbReference>
<accession>A0A4R7W411</accession>
<dbReference type="InterPro" id="IPR000182">
    <property type="entry name" value="GNAT_dom"/>
</dbReference>
<reference evidence="2 3" key="1">
    <citation type="submission" date="2019-03" db="EMBL/GenBank/DDBJ databases">
        <title>Genomic Encyclopedia of Archaeal and Bacterial Type Strains, Phase II (KMG-II): from individual species to whole genera.</title>
        <authorList>
            <person name="Goeker M."/>
        </authorList>
    </citation>
    <scope>NUCLEOTIDE SEQUENCE [LARGE SCALE GENOMIC DNA]</scope>
    <source>
        <strain evidence="2 3">DSM 45499</strain>
    </source>
</reference>
<keyword evidence="3" id="KW-1185">Reference proteome</keyword>
<comment type="caution">
    <text evidence="2">The sequence shown here is derived from an EMBL/GenBank/DDBJ whole genome shotgun (WGS) entry which is preliminary data.</text>
</comment>
<dbReference type="GO" id="GO:0016747">
    <property type="term" value="F:acyltransferase activity, transferring groups other than amino-acyl groups"/>
    <property type="evidence" value="ECO:0007669"/>
    <property type="project" value="InterPro"/>
</dbReference>
<protein>
    <submittedName>
        <fullName evidence="2">Acetyltransferase (GNAT) family protein</fullName>
    </submittedName>
</protein>
<dbReference type="Gene3D" id="3.40.630.30">
    <property type="match status" value="1"/>
</dbReference>
<evidence type="ECO:0000313" key="3">
    <source>
        <dbReference type="Proteomes" id="UP000294927"/>
    </source>
</evidence>
<gene>
    <name evidence="2" type="ORF">CLV71_101301</name>
</gene>
<dbReference type="RefSeq" id="WP_133900707.1">
    <property type="nucleotide sequence ID" value="NZ_SOCP01000001.1"/>
</dbReference>